<dbReference type="Gene3D" id="3.80.10.10">
    <property type="entry name" value="Ribonuclease Inhibitor"/>
    <property type="match status" value="1"/>
</dbReference>
<dbReference type="SUPFAM" id="SSF81383">
    <property type="entry name" value="F-box domain"/>
    <property type="match status" value="1"/>
</dbReference>
<evidence type="ECO:0000256" key="1">
    <source>
        <dbReference type="SAM" id="MobiDB-lite"/>
    </source>
</evidence>
<name>A0A5C3QJK2_9AGAR</name>
<organism evidence="3 4">
    <name type="scientific">Pterulicium gracile</name>
    <dbReference type="NCBI Taxonomy" id="1884261"/>
    <lineage>
        <taxon>Eukaryota</taxon>
        <taxon>Fungi</taxon>
        <taxon>Dikarya</taxon>
        <taxon>Basidiomycota</taxon>
        <taxon>Agaricomycotina</taxon>
        <taxon>Agaricomycetes</taxon>
        <taxon>Agaricomycetidae</taxon>
        <taxon>Agaricales</taxon>
        <taxon>Pleurotineae</taxon>
        <taxon>Pterulaceae</taxon>
        <taxon>Pterulicium</taxon>
    </lineage>
</organism>
<dbReference type="Proteomes" id="UP000305067">
    <property type="component" value="Unassembled WGS sequence"/>
</dbReference>
<feature type="compositionally biased region" description="Polar residues" evidence="1">
    <location>
        <begin position="542"/>
        <end position="552"/>
    </location>
</feature>
<dbReference type="SUPFAM" id="SSF52047">
    <property type="entry name" value="RNI-like"/>
    <property type="match status" value="1"/>
</dbReference>
<dbReference type="EMBL" id="ML178828">
    <property type="protein sequence ID" value="TFL00661.1"/>
    <property type="molecule type" value="Genomic_DNA"/>
</dbReference>
<dbReference type="InterPro" id="IPR032675">
    <property type="entry name" value="LRR_dom_sf"/>
</dbReference>
<proteinExistence type="predicted"/>
<reference evidence="3 4" key="1">
    <citation type="journal article" date="2019" name="Nat. Ecol. Evol.">
        <title>Megaphylogeny resolves global patterns of mushroom evolution.</title>
        <authorList>
            <person name="Varga T."/>
            <person name="Krizsan K."/>
            <person name="Foldi C."/>
            <person name="Dima B."/>
            <person name="Sanchez-Garcia M."/>
            <person name="Sanchez-Ramirez S."/>
            <person name="Szollosi G.J."/>
            <person name="Szarkandi J.G."/>
            <person name="Papp V."/>
            <person name="Albert L."/>
            <person name="Andreopoulos W."/>
            <person name="Angelini C."/>
            <person name="Antonin V."/>
            <person name="Barry K.W."/>
            <person name="Bougher N.L."/>
            <person name="Buchanan P."/>
            <person name="Buyck B."/>
            <person name="Bense V."/>
            <person name="Catcheside P."/>
            <person name="Chovatia M."/>
            <person name="Cooper J."/>
            <person name="Damon W."/>
            <person name="Desjardin D."/>
            <person name="Finy P."/>
            <person name="Geml J."/>
            <person name="Haridas S."/>
            <person name="Hughes K."/>
            <person name="Justo A."/>
            <person name="Karasinski D."/>
            <person name="Kautmanova I."/>
            <person name="Kiss B."/>
            <person name="Kocsube S."/>
            <person name="Kotiranta H."/>
            <person name="LaButti K.M."/>
            <person name="Lechner B.E."/>
            <person name="Liimatainen K."/>
            <person name="Lipzen A."/>
            <person name="Lukacs Z."/>
            <person name="Mihaltcheva S."/>
            <person name="Morgado L.N."/>
            <person name="Niskanen T."/>
            <person name="Noordeloos M.E."/>
            <person name="Ohm R.A."/>
            <person name="Ortiz-Santana B."/>
            <person name="Ovrebo C."/>
            <person name="Racz N."/>
            <person name="Riley R."/>
            <person name="Savchenko A."/>
            <person name="Shiryaev A."/>
            <person name="Soop K."/>
            <person name="Spirin V."/>
            <person name="Szebenyi C."/>
            <person name="Tomsovsky M."/>
            <person name="Tulloss R.E."/>
            <person name="Uehling J."/>
            <person name="Grigoriev I.V."/>
            <person name="Vagvolgyi C."/>
            <person name="Papp T."/>
            <person name="Martin F.M."/>
            <person name="Miettinen O."/>
            <person name="Hibbett D.S."/>
            <person name="Nagy L.G."/>
        </authorList>
    </citation>
    <scope>NUCLEOTIDE SEQUENCE [LARGE SCALE GENOMIC DNA]</scope>
    <source>
        <strain evidence="3 4">CBS 309.79</strain>
    </source>
</reference>
<dbReference type="Gene3D" id="1.20.1280.50">
    <property type="match status" value="1"/>
</dbReference>
<gene>
    <name evidence="3" type="ORF">BDV98DRAFT_569386</name>
</gene>
<keyword evidence="4" id="KW-1185">Reference proteome</keyword>
<keyword evidence="2" id="KW-0732">Signal</keyword>
<feature type="chain" id="PRO_5022876675" description="F-box domain-containing protein" evidence="2">
    <location>
        <begin position="20"/>
        <end position="561"/>
    </location>
</feature>
<feature type="signal peptide" evidence="2">
    <location>
        <begin position="1"/>
        <end position="19"/>
    </location>
</feature>
<accession>A0A5C3QJK2</accession>
<sequence length="561" mass="62943">MGTHLIRLATPIVVRLVSLLNEDLWLQVFQFVVLDDPEAIWIISAVCHRWRQVAISCSSLWTDIACDLRKEPSQDLRTTVATKLHRAVLQLERSKSKQLSFSMSLEGSIDTQQRLLEMDDVGPRKVLEHFAEHAHRVVSLYFEMGYSESVASKLLPAAPFCFDLSSLQSLALCNQGCHSGSGLYANEILFSNAPALRSFRCMDLHIVAIRASHPLLPWSNLTDLQFTGCIGVAEEFLKILALTSGLESLSIASCDWERLDGMDRESHLQVVHLPKLTFLEIFLEVDVNDYGSSSPLTDLNTNDDYVSIILAHLRAPSLTRLVVQDITLRSHFDSIHQHIQQSRSPPITSLHLTGDFSASWAPSIIAVLEHLPYIEKLIIEEACDIENPADALDVTPLLRRFTKPNDASARSFCPKLGTPLSPMICPLLKILRIFRVRMSFAALRRFVESRAGQVAEGSSLRRLDMLVLHDPFWIVPDQEDGRGEEEAQAGQDGGDIPTDSEHEAHDEDDVHDGDDSLEEDDINDQNDTDEVLEWLQRMQKNHGLQSNYTTSAPDEEGPEEE</sequence>
<evidence type="ECO:0000256" key="2">
    <source>
        <dbReference type="SAM" id="SignalP"/>
    </source>
</evidence>
<dbReference type="AlphaFoldDB" id="A0A5C3QJK2"/>
<dbReference type="InterPro" id="IPR036047">
    <property type="entry name" value="F-box-like_dom_sf"/>
</dbReference>
<evidence type="ECO:0000313" key="3">
    <source>
        <dbReference type="EMBL" id="TFL00661.1"/>
    </source>
</evidence>
<evidence type="ECO:0008006" key="5">
    <source>
        <dbReference type="Google" id="ProtNLM"/>
    </source>
</evidence>
<feature type="compositionally biased region" description="Acidic residues" evidence="1">
    <location>
        <begin position="506"/>
        <end position="532"/>
    </location>
</feature>
<protein>
    <recommendedName>
        <fullName evidence="5">F-box domain-containing protein</fullName>
    </recommendedName>
</protein>
<evidence type="ECO:0000313" key="4">
    <source>
        <dbReference type="Proteomes" id="UP000305067"/>
    </source>
</evidence>
<dbReference type="OrthoDB" id="3172239at2759"/>
<feature type="region of interest" description="Disordered" evidence="1">
    <location>
        <begin position="476"/>
        <end position="561"/>
    </location>
</feature>